<dbReference type="PANTHER" id="PTHR45953:SF1">
    <property type="entry name" value="IDURONATE 2-SULFATASE"/>
    <property type="match status" value="1"/>
</dbReference>
<dbReference type="Pfam" id="PF00884">
    <property type="entry name" value="Sulfatase"/>
    <property type="match status" value="1"/>
</dbReference>
<feature type="domain" description="Sulfatase N-terminal" evidence="3">
    <location>
        <begin position="7"/>
        <end position="374"/>
    </location>
</feature>
<evidence type="ECO:0000313" key="5">
    <source>
        <dbReference type="Proteomes" id="UP000823912"/>
    </source>
</evidence>
<organism evidence="4 5">
    <name type="scientific">Candidatus Pullilachnospira gallistercoris</name>
    <dbReference type="NCBI Taxonomy" id="2840911"/>
    <lineage>
        <taxon>Bacteria</taxon>
        <taxon>Bacillati</taxon>
        <taxon>Bacillota</taxon>
        <taxon>Clostridia</taxon>
        <taxon>Lachnospirales</taxon>
        <taxon>Lachnospiraceae</taxon>
        <taxon>Lachnospiraceae incertae sedis</taxon>
        <taxon>Candidatus Pullilachnospira</taxon>
    </lineage>
</organism>
<reference evidence="4" key="1">
    <citation type="submission" date="2020-10" db="EMBL/GenBank/DDBJ databases">
        <authorList>
            <person name="Gilroy R."/>
        </authorList>
    </citation>
    <scope>NUCLEOTIDE SEQUENCE</scope>
    <source>
        <strain evidence="4">ChiSjej5B23-6657</strain>
    </source>
</reference>
<evidence type="ECO:0000256" key="1">
    <source>
        <dbReference type="ARBA" id="ARBA00022723"/>
    </source>
</evidence>
<evidence type="ECO:0000313" key="4">
    <source>
        <dbReference type="EMBL" id="HIR71102.1"/>
    </source>
</evidence>
<dbReference type="Gene3D" id="3.40.720.10">
    <property type="entry name" value="Alkaline Phosphatase, subunit A"/>
    <property type="match status" value="1"/>
</dbReference>
<proteinExistence type="predicted"/>
<dbReference type="PANTHER" id="PTHR45953">
    <property type="entry name" value="IDURONATE 2-SULFATASE"/>
    <property type="match status" value="1"/>
</dbReference>
<dbReference type="InterPro" id="IPR000917">
    <property type="entry name" value="Sulfatase_N"/>
</dbReference>
<reference evidence="4" key="2">
    <citation type="journal article" date="2021" name="PeerJ">
        <title>Extensive microbial diversity within the chicken gut microbiome revealed by metagenomics and culture.</title>
        <authorList>
            <person name="Gilroy R."/>
            <person name="Ravi A."/>
            <person name="Getino M."/>
            <person name="Pursley I."/>
            <person name="Horton D.L."/>
            <person name="Alikhan N.F."/>
            <person name="Baker D."/>
            <person name="Gharbi K."/>
            <person name="Hall N."/>
            <person name="Watson M."/>
            <person name="Adriaenssens E.M."/>
            <person name="Foster-Nyarko E."/>
            <person name="Jarju S."/>
            <person name="Secka A."/>
            <person name="Antonio M."/>
            <person name="Oren A."/>
            <person name="Chaudhuri R.R."/>
            <person name="La Ragione R."/>
            <person name="Hildebrand F."/>
            <person name="Pallen M.J."/>
        </authorList>
    </citation>
    <scope>NUCLEOTIDE SEQUENCE</scope>
    <source>
        <strain evidence="4">ChiSjej5B23-6657</strain>
    </source>
</reference>
<dbReference type="GO" id="GO:0005737">
    <property type="term" value="C:cytoplasm"/>
    <property type="evidence" value="ECO:0007669"/>
    <property type="project" value="TreeGrafter"/>
</dbReference>
<sequence>MAERKRPHIIIINPDEMRWDTMGHMGNRAAHTPFLDSLAVHEAVSFDHAYCQNPVCVPSRCSFFTGLYPHTRGHRTMKYLLHEGETSLFQQLRNAGYYVWLNGRNDLIAGQITGLENEHADEIYYYDRTKEPQRVDPAVLGKMMGTKKEAESAETAQAKEEAFVYDHYTGVVPDHTAGMDNDWNDTLAAIDRIRHPVDPQKPLCLFLGWQNPHPPYAVEKRFYDLIDEGQIADEISTEHLQGKPYMLELYRKLANLEGKSREEWRKLRRVYLAQCAKVDAMFEAVCNALKEQGMYDDAAIFFLSDHGDFAGDYHMAEKSQNTFEDVLTRVPLLIKPPKRKDADGKELYPCDPGIAGGVVELVDFFATAMEYAGVEPTEDHFGRSLQPVVADRSVRIRAYAHCEGGRRPGEEQCDEWHSEPPVPGKDAYWAKKTAQLDDEAHVKGTMVTDGHFKFVQRLNGKHELYCLDQDPYEEKNLYETEEKDAEGMFTDPALRKVMERMQAELLHWYQETCDVVPRAYDSRFSEEWMWRFLRNIVPEEMEQTVREYIRKEHPDIRTAMQYVGGILVKQK</sequence>
<accession>A0A9D1JB48</accession>
<dbReference type="AlphaFoldDB" id="A0A9D1JB48"/>
<evidence type="ECO:0000256" key="2">
    <source>
        <dbReference type="ARBA" id="ARBA00022801"/>
    </source>
</evidence>
<dbReference type="SUPFAM" id="SSF53649">
    <property type="entry name" value="Alkaline phosphatase-like"/>
    <property type="match status" value="1"/>
</dbReference>
<name>A0A9D1JB48_9FIRM</name>
<gene>
    <name evidence="4" type="ORF">IAA55_07455</name>
</gene>
<keyword evidence="2 4" id="KW-0378">Hydrolase</keyword>
<keyword evidence="1" id="KW-0479">Metal-binding</keyword>
<dbReference type="InterPro" id="IPR017850">
    <property type="entry name" value="Alkaline_phosphatase_core_sf"/>
</dbReference>
<dbReference type="GO" id="GO:0046872">
    <property type="term" value="F:metal ion binding"/>
    <property type="evidence" value="ECO:0007669"/>
    <property type="project" value="UniProtKB-KW"/>
</dbReference>
<protein>
    <submittedName>
        <fullName evidence="4">Sulfatase-like hydrolase/transferase</fullName>
    </submittedName>
</protein>
<dbReference type="GO" id="GO:0004423">
    <property type="term" value="F:iduronate-2-sulfatase activity"/>
    <property type="evidence" value="ECO:0007669"/>
    <property type="project" value="TreeGrafter"/>
</dbReference>
<dbReference type="Proteomes" id="UP000823912">
    <property type="component" value="Unassembled WGS sequence"/>
</dbReference>
<comment type="caution">
    <text evidence="4">The sequence shown here is derived from an EMBL/GenBank/DDBJ whole genome shotgun (WGS) entry which is preliminary data.</text>
</comment>
<dbReference type="EMBL" id="DVHM01000118">
    <property type="protein sequence ID" value="HIR71102.1"/>
    <property type="molecule type" value="Genomic_DNA"/>
</dbReference>
<evidence type="ECO:0000259" key="3">
    <source>
        <dbReference type="Pfam" id="PF00884"/>
    </source>
</evidence>